<name>A0A0P6XJ12_9CHLR</name>
<dbReference type="Pfam" id="PF00557">
    <property type="entry name" value="Peptidase_M24"/>
    <property type="match status" value="1"/>
</dbReference>
<dbReference type="Gene3D" id="3.90.230.10">
    <property type="entry name" value="Creatinase/methionine aminopeptidase superfamily"/>
    <property type="match status" value="1"/>
</dbReference>
<evidence type="ECO:0000313" key="3">
    <source>
        <dbReference type="Proteomes" id="UP000050501"/>
    </source>
</evidence>
<dbReference type="PANTHER" id="PTHR46112:SF8">
    <property type="entry name" value="CYTOPLASMIC PEPTIDASE PEPQ-RELATED"/>
    <property type="match status" value="1"/>
</dbReference>
<dbReference type="InterPro" id="IPR050659">
    <property type="entry name" value="Peptidase_M24B"/>
</dbReference>
<dbReference type="InterPro" id="IPR000994">
    <property type="entry name" value="Pept_M24"/>
</dbReference>
<evidence type="ECO:0000259" key="1">
    <source>
        <dbReference type="Pfam" id="PF00557"/>
    </source>
</evidence>
<dbReference type="InterPro" id="IPR036005">
    <property type="entry name" value="Creatinase/aminopeptidase-like"/>
</dbReference>
<dbReference type="AlphaFoldDB" id="A0A0P6XJ12"/>
<gene>
    <name evidence="2" type="ORF">ADN01_17195</name>
</gene>
<dbReference type="SUPFAM" id="SSF55920">
    <property type="entry name" value="Creatinase/aminopeptidase"/>
    <property type="match status" value="1"/>
</dbReference>
<protein>
    <recommendedName>
        <fullName evidence="1">Peptidase M24 domain-containing protein</fullName>
    </recommendedName>
</protein>
<dbReference type="Proteomes" id="UP000050501">
    <property type="component" value="Unassembled WGS sequence"/>
</dbReference>
<dbReference type="STRING" id="229921.ADN01_17195"/>
<dbReference type="OrthoDB" id="9765815at2"/>
<keyword evidence="3" id="KW-1185">Reference proteome</keyword>
<organism evidence="2 3">
    <name type="scientific">Levilinea saccharolytica</name>
    <dbReference type="NCBI Taxonomy" id="229921"/>
    <lineage>
        <taxon>Bacteria</taxon>
        <taxon>Bacillati</taxon>
        <taxon>Chloroflexota</taxon>
        <taxon>Anaerolineae</taxon>
        <taxon>Anaerolineales</taxon>
        <taxon>Anaerolineaceae</taxon>
        <taxon>Levilinea</taxon>
    </lineage>
</organism>
<dbReference type="RefSeq" id="WP_062417522.1">
    <property type="nucleotide sequence ID" value="NZ_DF967974.1"/>
</dbReference>
<accession>A0A0P6XJ12</accession>
<comment type="caution">
    <text evidence="2">The sequence shown here is derived from an EMBL/GenBank/DDBJ whole genome shotgun (WGS) entry which is preliminary data.</text>
</comment>
<evidence type="ECO:0000313" key="2">
    <source>
        <dbReference type="EMBL" id="KPL75590.1"/>
    </source>
</evidence>
<proteinExistence type="predicted"/>
<dbReference type="EMBL" id="LGCM01000065">
    <property type="protein sequence ID" value="KPL75590.1"/>
    <property type="molecule type" value="Genomic_DNA"/>
</dbReference>
<sequence>MNPIVLEKVDQAVAILQEKKIDLWLTFVRETSVLADPMLALIYGETGLTWHSALILTRQGQRVAIVGRLEREAAQATGAYTQVLTYDQSIQPVLLDTLEHLNPQQIAINTCPDDELADGLTHGMYSLLTHMLANTPYHDRLISSAEVIAALNGRKTAQEVQRIQTAVDIAEEIFASLFAELRPGLTEREVAARMHAEVDRRGLETAWARAGCPAVNHGPLSAVGHGLPGDIPLERGHILHLDFGVRYQGYCSDLQRVVYMLRPGETQPPEAVQHGFRTVADTIQAVAQAMLPGTPGHELDQLARQRLTAAGYPEFPYGLGHQVGRRVHDGGALMGPLWERYGRRPLGTLEAGQVFTIEPGLMLPEHGYVGLEEDVIVTPQGARFLSRPQTEWIVR</sequence>
<feature type="domain" description="Peptidase M24" evidence="1">
    <location>
        <begin position="162"/>
        <end position="378"/>
    </location>
</feature>
<dbReference type="PANTHER" id="PTHR46112">
    <property type="entry name" value="AMINOPEPTIDASE"/>
    <property type="match status" value="1"/>
</dbReference>
<reference evidence="2 3" key="1">
    <citation type="submission" date="2015-07" db="EMBL/GenBank/DDBJ databases">
        <title>Genome sequence of Levilinea saccharolytica DSM 16555.</title>
        <authorList>
            <person name="Hemp J."/>
            <person name="Ward L.M."/>
            <person name="Pace L.A."/>
            <person name="Fischer W.W."/>
        </authorList>
    </citation>
    <scope>NUCLEOTIDE SEQUENCE [LARGE SCALE GENOMIC DNA]</scope>
    <source>
        <strain evidence="2 3">KIBI-1</strain>
    </source>
</reference>